<dbReference type="EMBL" id="JAVRQU010000016">
    <property type="protein sequence ID" value="KAK5694260.1"/>
    <property type="molecule type" value="Genomic_DNA"/>
</dbReference>
<dbReference type="PANTHER" id="PTHR24148">
    <property type="entry name" value="ANKYRIN REPEAT DOMAIN-CONTAINING PROTEIN 39 HOMOLOG-RELATED"/>
    <property type="match status" value="1"/>
</dbReference>
<evidence type="ECO:0000313" key="3">
    <source>
        <dbReference type="Proteomes" id="UP001310594"/>
    </source>
</evidence>
<dbReference type="Proteomes" id="UP001310594">
    <property type="component" value="Unassembled WGS sequence"/>
</dbReference>
<gene>
    <name evidence="2" type="ORF">LTR97_009882</name>
</gene>
<organism evidence="2 3">
    <name type="scientific">Elasticomyces elasticus</name>
    <dbReference type="NCBI Taxonomy" id="574655"/>
    <lineage>
        <taxon>Eukaryota</taxon>
        <taxon>Fungi</taxon>
        <taxon>Dikarya</taxon>
        <taxon>Ascomycota</taxon>
        <taxon>Pezizomycotina</taxon>
        <taxon>Dothideomycetes</taxon>
        <taxon>Dothideomycetidae</taxon>
        <taxon>Mycosphaerellales</taxon>
        <taxon>Teratosphaeriaceae</taxon>
        <taxon>Elasticomyces</taxon>
    </lineage>
</organism>
<name>A0AAN7ZZK7_9PEZI</name>
<evidence type="ECO:0000259" key="1">
    <source>
        <dbReference type="Pfam" id="PF06985"/>
    </source>
</evidence>
<comment type="caution">
    <text evidence="2">The sequence shown here is derived from an EMBL/GenBank/DDBJ whole genome shotgun (WGS) entry which is preliminary data.</text>
</comment>
<proteinExistence type="predicted"/>
<protein>
    <recommendedName>
        <fullName evidence="1">Heterokaryon incompatibility domain-containing protein</fullName>
    </recommendedName>
</protein>
<dbReference type="InterPro" id="IPR010730">
    <property type="entry name" value="HET"/>
</dbReference>
<feature type="domain" description="Heterokaryon incompatibility" evidence="1">
    <location>
        <begin position="74"/>
        <end position="202"/>
    </location>
</feature>
<dbReference type="AlphaFoldDB" id="A0AAN7ZZK7"/>
<dbReference type="InterPro" id="IPR052895">
    <property type="entry name" value="HetReg/Transcr_Mod"/>
</dbReference>
<accession>A0AAN7ZZK7</accession>
<dbReference type="Pfam" id="PF06985">
    <property type="entry name" value="HET"/>
    <property type="match status" value="1"/>
</dbReference>
<evidence type="ECO:0000313" key="2">
    <source>
        <dbReference type="EMBL" id="KAK5694260.1"/>
    </source>
</evidence>
<sequence>MEIHLHDIQDTTWSAEDLRVAASRLYTPIKDWQTRIIRLHPGANEDPLTADLLIAGLAHGDGLIIGMDQDLVSYEAVSYSWGKFKPCVPITINGQEYRLTESLAGALQRFRLESTERYLWADALCINQSDNHEKSAQVRNMFTIYHKAQRVLAWLGREGIGTADAITKATQSRNMKSGSHDIHAVENICFRPWARRVWVQQEVFAAKELVLFCGLSELNLDTYQKIAKYLFFQQKAPELLVNESIGIATNAIMGLHTAGLRSVAAIEVARIPTQTRHPREGLWETCWEPTYGLANVLARCKAFEASNSRDYVFALLGLTNCVSGKFSATVMHGYERMRPLPFNIDYAMSISELLQQTTRYILNSDRSLSLLSEYGNPNLPPSDPYLPSWTIDWRKLKGIQRVRYGLRRPTDEMQPPVNLLTWQDALHDGLLRLEGIMLGSVKSITVDLDHREIHGGLVYCHVKWELSNPAHRGECPLTYTTHHQDGSKDSNPHSAVRSVHLPGHFAAGDIVVRVDGCVYNETLCLRPAPDGKYQYVCMNTDGDDLRLMVNDGIHKGCDSCDGGFDELLVKRMVSNQAYPPLEREFVVC</sequence>
<reference evidence="2" key="1">
    <citation type="submission" date="2023-08" db="EMBL/GenBank/DDBJ databases">
        <title>Black Yeasts Isolated from many extreme environments.</title>
        <authorList>
            <person name="Coleine C."/>
            <person name="Stajich J.E."/>
            <person name="Selbmann L."/>
        </authorList>
    </citation>
    <scope>NUCLEOTIDE SEQUENCE</scope>
    <source>
        <strain evidence="2">CCFEE 5810</strain>
    </source>
</reference>
<dbReference type="PANTHER" id="PTHR24148:SF64">
    <property type="entry name" value="HETEROKARYON INCOMPATIBILITY DOMAIN-CONTAINING PROTEIN"/>
    <property type="match status" value="1"/>
</dbReference>